<dbReference type="PANTHER" id="PTHR31304:SF9">
    <property type="entry name" value="LOB DOMAIN-CONTAINING PROTEIN 40"/>
    <property type="match status" value="1"/>
</dbReference>
<evidence type="ECO:0000259" key="3">
    <source>
        <dbReference type="PROSITE" id="PS50891"/>
    </source>
</evidence>
<dbReference type="PROSITE" id="PS50891">
    <property type="entry name" value="LOB"/>
    <property type="match status" value="1"/>
</dbReference>
<evidence type="ECO:0000313" key="5">
    <source>
        <dbReference type="Proteomes" id="UP000290289"/>
    </source>
</evidence>
<name>A0A498HJT5_MALDO</name>
<accession>A0A498HJT5</accession>
<comment type="caution">
    <text evidence="4">The sequence shown here is derived from an EMBL/GenBank/DDBJ whole genome shotgun (WGS) entry which is preliminary data.</text>
</comment>
<protein>
    <recommendedName>
        <fullName evidence="3">LOB domain-containing protein</fullName>
    </recommendedName>
</protein>
<dbReference type="InterPro" id="IPR004883">
    <property type="entry name" value="LOB"/>
</dbReference>
<keyword evidence="5" id="KW-1185">Reference proteome</keyword>
<feature type="compositionally biased region" description="Polar residues" evidence="2">
    <location>
        <begin position="194"/>
        <end position="206"/>
    </location>
</feature>
<dbReference type="PANTHER" id="PTHR31304">
    <property type="entry name" value="LOB DOMAIN-CONTAINING PROTEIN 38"/>
    <property type="match status" value="1"/>
</dbReference>
<dbReference type="Pfam" id="PF03195">
    <property type="entry name" value="LOB"/>
    <property type="match status" value="1"/>
</dbReference>
<evidence type="ECO:0000256" key="1">
    <source>
        <dbReference type="ARBA" id="ARBA00005474"/>
    </source>
</evidence>
<organism evidence="4 5">
    <name type="scientific">Malus domestica</name>
    <name type="common">Apple</name>
    <name type="synonym">Pyrus malus</name>
    <dbReference type="NCBI Taxonomy" id="3750"/>
    <lineage>
        <taxon>Eukaryota</taxon>
        <taxon>Viridiplantae</taxon>
        <taxon>Streptophyta</taxon>
        <taxon>Embryophyta</taxon>
        <taxon>Tracheophyta</taxon>
        <taxon>Spermatophyta</taxon>
        <taxon>Magnoliopsida</taxon>
        <taxon>eudicotyledons</taxon>
        <taxon>Gunneridae</taxon>
        <taxon>Pentapetalae</taxon>
        <taxon>rosids</taxon>
        <taxon>fabids</taxon>
        <taxon>Rosales</taxon>
        <taxon>Rosaceae</taxon>
        <taxon>Amygdaloideae</taxon>
        <taxon>Maleae</taxon>
        <taxon>Malus</taxon>
    </lineage>
</organism>
<feature type="domain" description="LOB" evidence="3">
    <location>
        <begin position="28"/>
        <end position="134"/>
    </location>
</feature>
<feature type="compositionally biased region" description="Polar residues" evidence="2">
    <location>
        <begin position="165"/>
        <end position="175"/>
    </location>
</feature>
<gene>
    <name evidence="4" type="ORF">DVH24_007418</name>
</gene>
<evidence type="ECO:0000313" key="4">
    <source>
        <dbReference type="EMBL" id="RXH70162.1"/>
    </source>
</evidence>
<dbReference type="GO" id="GO:0010468">
    <property type="term" value="P:regulation of gene expression"/>
    <property type="evidence" value="ECO:0007669"/>
    <property type="project" value="TreeGrafter"/>
</dbReference>
<dbReference type="EMBL" id="RDQH01000342">
    <property type="protein sequence ID" value="RXH70162.1"/>
    <property type="molecule type" value="Genomic_DNA"/>
</dbReference>
<dbReference type="Proteomes" id="UP000290289">
    <property type="component" value="Chromosome 16"/>
</dbReference>
<comment type="similarity">
    <text evidence="1">Belongs to the LOB domain-containing protein family.</text>
</comment>
<feature type="compositionally biased region" description="Basic residues" evidence="2">
    <location>
        <begin position="176"/>
        <end position="187"/>
    </location>
</feature>
<evidence type="ECO:0000256" key="2">
    <source>
        <dbReference type="SAM" id="MobiDB-lite"/>
    </source>
</evidence>
<dbReference type="AlphaFoldDB" id="A0A498HJT5"/>
<reference evidence="4 5" key="1">
    <citation type="submission" date="2018-10" db="EMBL/GenBank/DDBJ databases">
        <title>A high-quality apple genome assembly.</title>
        <authorList>
            <person name="Hu J."/>
        </authorList>
    </citation>
    <scope>NUCLEOTIDE SEQUENCE [LARGE SCALE GENOMIC DNA]</scope>
    <source>
        <strain evidence="5">cv. HFTH1</strain>
        <tissue evidence="4">Young leaf</tissue>
    </source>
</reference>
<sequence length="256" mass="27668">MPEMPLTNSVKYTSNLLHSHCSLERMRMSCNGCRVLRKGCSDECEIRPCIEWIKSSESQANATLFLAKFYGRAGLLNLINAGSPALRPAIFKSLLYEACGRIVNPTYGSVGLMWSGGWDQCQAAVDAVLEGSPIIGIDADVLKRNTNPKLDPPHKSGDIRHVSRDPTSGSSSHNKATTRNKLKRSMNRPKIQPESATGSNTKSLAQLCNVPDPDDLYPIPQGNGSSGDQQAADDQDGELGLELTLGLGLPPLTHLN</sequence>
<feature type="compositionally biased region" description="Basic and acidic residues" evidence="2">
    <location>
        <begin position="151"/>
        <end position="164"/>
    </location>
</feature>
<feature type="region of interest" description="Disordered" evidence="2">
    <location>
        <begin position="144"/>
        <end position="238"/>
    </location>
</feature>
<proteinExistence type="inferred from homology"/>
<dbReference type="STRING" id="3750.A0A498HJT5"/>